<feature type="domain" description="LSM12 LSM" evidence="2">
    <location>
        <begin position="9"/>
        <end position="67"/>
    </location>
</feature>
<organism evidence="3 4">
    <name type="scientific">Hypsibius exemplaris</name>
    <name type="common">Freshwater tardigrade</name>
    <dbReference type="NCBI Taxonomy" id="2072580"/>
    <lineage>
        <taxon>Eukaryota</taxon>
        <taxon>Metazoa</taxon>
        <taxon>Ecdysozoa</taxon>
        <taxon>Tardigrada</taxon>
        <taxon>Eutardigrada</taxon>
        <taxon>Parachela</taxon>
        <taxon>Hypsibioidea</taxon>
        <taxon>Hypsibiidae</taxon>
        <taxon>Hypsibius</taxon>
    </lineage>
</organism>
<proteinExistence type="predicted"/>
<keyword evidence="4" id="KW-1185">Reference proteome</keyword>
<dbReference type="Proteomes" id="UP000192578">
    <property type="component" value="Unassembled WGS sequence"/>
</dbReference>
<dbReference type="InterPro" id="IPR039683">
    <property type="entry name" value="Lsm12-like"/>
</dbReference>
<gene>
    <name evidence="3" type="ORF">BV898_05674</name>
</gene>
<sequence>MAIQAECLDYLNPGSEVKIITSTDGEFTGEVVACDGNQRIVLLKSHRPDQPPEVDDLHLINMDQVKNVEVLREVLVEDTVDSETFHVDVADLQAKQSRLLQAAESAKQTGRPQGVPSTTTE</sequence>
<dbReference type="AlphaFoldDB" id="A0A1W0WYW1"/>
<protein>
    <recommendedName>
        <fullName evidence="2">LSM12 LSM domain-containing protein</fullName>
    </recommendedName>
</protein>
<comment type="caution">
    <text evidence="3">The sequence shown here is derived from an EMBL/GenBank/DDBJ whole genome shotgun (WGS) entry which is preliminary data.</text>
</comment>
<feature type="compositionally biased region" description="Polar residues" evidence="1">
    <location>
        <begin position="106"/>
        <end position="121"/>
    </location>
</feature>
<evidence type="ECO:0000256" key="1">
    <source>
        <dbReference type="SAM" id="MobiDB-lite"/>
    </source>
</evidence>
<feature type="region of interest" description="Disordered" evidence="1">
    <location>
        <begin position="101"/>
        <end position="121"/>
    </location>
</feature>
<dbReference type="InterPro" id="IPR048478">
    <property type="entry name" value="LSM12_LSM"/>
</dbReference>
<dbReference type="OrthoDB" id="1057137at2759"/>
<name>A0A1W0WYW1_HYPEX</name>
<evidence type="ECO:0000313" key="3">
    <source>
        <dbReference type="EMBL" id="OQV20388.1"/>
    </source>
</evidence>
<reference evidence="4" key="1">
    <citation type="submission" date="2017-01" db="EMBL/GenBank/DDBJ databases">
        <title>Comparative genomics of anhydrobiosis in the tardigrade Hypsibius dujardini.</title>
        <authorList>
            <person name="Yoshida Y."/>
            <person name="Koutsovoulos G."/>
            <person name="Laetsch D."/>
            <person name="Stevens L."/>
            <person name="Kumar S."/>
            <person name="Horikawa D."/>
            <person name="Ishino K."/>
            <person name="Komine S."/>
            <person name="Tomita M."/>
            <person name="Blaxter M."/>
            <person name="Arakawa K."/>
        </authorList>
    </citation>
    <scope>NUCLEOTIDE SEQUENCE [LARGE SCALE GENOMIC DNA]</scope>
    <source>
        <strain evidence="4">Z151</strain>
    </source>
</reference>
<evidence type="ECO:0000259" key="2">
    <source>
        <dbReference type="Pfam" id="PF21166"/>
    </source>
</evidence>
<evidence type="ECO:0000313" key="4">
    <source>
        <dbReference type="Proteomes" id="UP000192578"/>
    </source>
</evidence>
<accession>A0A1W0WYW1</accession>
<dbReference type="EMBL" id="MTYJ01000031">
    <property type="protein sequence ID" value="OQV20388.1"/>
    <property type="molecule type" value="Genomic_DNA"/>
</dbReference>
<dbReference type="Pfam" id="PF21166">
    <property type="entry name" value="LSM12_LSM"/>
    <property type="match status" value="1"/>
</dbReference>
<dbReference type="PANTHER" id="PTHR13542">
    <property type="entry name" value="LSM12 HOMOLOG"/>
    <property type="match status" value="1"/>
</dbReference>